<comment type="caution">
    <text evidence="9">The sequence shown here is derived from an EMBL/GenBank/DDBJ whole genome shotgun (WGS) entry which is preliminary data.</text>
</comment>
<evidence type="ECO:0000256" key="5">
    <source>
        <dbReference type="ARBA" id="ARBA00023239"/>
    </source>
</evidence>
<evidence type="ECO:0000256" key="7">
    <source>
        <dbReference type="PIRSR" id="PIRSR601765-1"/>
    </source>
</evidence>
<keyword evidence="3 7" id="KW-0479">Metal-binding</keyword>
<dbReference type="Pfam" id="PF00484">
    <property type="entry name" value="Pro_CA"/>
    <property type="match status" value="1"/>
</dbReference>
<comment type="catalytic activity">
    <reaction evidence="6 8">
        <text>hydrogencarbonate + H(+) = CO2 + H2O</text>
        <dbReference type="Rhea" id="RHEA:10748"/>
        <dbReference type="ChEBI" id="CHEBI:15377"/>
        <dbReference type="ChEBI" id="CHEBI:15378"/>
        <dbReference type="ChEBI" id="CHEBI:16526"/>
        <dbReference type="ChEBI" id="CHEBI:17544"/>
        <dbReference type="EC" id="4.2.1.1"/>
    </reaction>
</comment>
<evidence type="ECO:0000313" key="9">
    <source>
        <dbReference type="EMBL" id="KXZ49804.1"/>
    </source>
</evidence>
<feature type="binding site" evidence="7">
    <location>
        <position position="73"/>
    </location>
    <ligand>
        <name>Zn(2+)</name>
        <dbReference type="ChEBI" id="CHEBI:29105"/>
    </ligand>
</feature>
<evidence type="ECO:0000256" key="4">
    <source>
        <dbReference type="ARBA" id="ARBA00022833"/>
    </source>
</evidence>
<dbReference type="SMART" id="SM00947">
    <property type="entry name" value="Pro_CA"/>
    <property type="match status" value="1"/>
</dbReference>
<dbReference type="AlphaFoldDB" id="A0A150GJ47"/>
<dbReference type="EC" id="4.2.1.1" evidence="2 8"/>
<dbReference type="InterPro" id="IPR015892">
    <property type="entry name" value="Carbonic_anhydrase_CS"/>
</dbReference>
<evidence type="ECO:0000313" key="10">
    <source>
        <dbReference type="Proteomes" id="UP000075714"/>
    </source>
</evidence>
<dbReference type="OrthoDB" id="435804at2759"/>
<proteinExistence type="inferred from homology"/>
<name>A0A150GJ47_GONPE</name>
<dbReference type="InterPro" id="IPR001765">
    <property type="entry name" value="Carbonic_anhydrase"/>
</dbReference>
<keyword evidence="10" id="KW-1185">Reference proteome</keyword>
<gene>
    <name evidence="9" type="ORF">GPECTOR_19g255</name>
</gene>
<keyword evidence="5 8" id="KW-0456">Lyase</keyword>
<comment type="cofactor">
    <cofactor evidence="7">
        <name>Zn(2+)</name>
        <dbReference type="ChEBI" id="CHEBI:29105"/>
    </cofactor>
    <text evidence="7">Binds 1 zinc ion per subunit.</text>
</comment>
<dbReference type="PANTHER" id="PTHR11002">
    <property type="entry name" value="CARBONIC ANHYDRASE"/>
    <property type="match status" value="1"/>
</dbReference>
<evidence type="ECO:0000256" key="6">
    <source>
        <dbReference type="ARBA" id="ARBA00048348"/>
    </source>
</evidence>
<dbReference type="GO" id="GO:0015976">
    <property type="term" value="P:carbon utilization"/>
    <property type="evidence" value="ECO:0007669"/>
    <property type="project" value="InterPro"/>
</dbReference>
<dbReference type="EMBL" id="LSYV01000020">
    <property type="protein sequence ID" value="KXZ49804.1"/>
    <property type="molecule type" value="Genomic_DNA"/>
</dbReference>
<dbReference type="GO" id="GO:0008270">
    <property type="term" value="F:zinc ion binding"/>
    <property type="evidence" value="ECO:0007669"/>
    <property type="project" value="UniProtKB-UniRule"/>
</dbReference>
<evidence type="ECO:0000256" key="3">
    <source>
        <dbReference type="ARBA" id="ARBA00022723"/>
    </source>
</evidence>
<dbReference type="InterPro" id="IPR036874">
    <property type="entry name" value="Carbonic_anhydrase_sf"/>
</dbReference>
<reference evidence="10" key="1">
    <citation type="journal article" date="2016" name="Nat. Commun.">
        <title>The Gonium pectorale genome demonstrates co-option of cell cycle regulation during the evolution of multicellularity.</title>
        <authorList>
            <person name="Hanschen E.R."/>
            <person name="Marriage T.N."/>
            <person name="Ferris P.J."/>
            <person name="Hamaji T."/>
            <person name="Toyoda A."/>
            <person name="Fujiyama A."/>
            <person name="Neme R."/>
            <person name="Noguchi H."/>
            <person name="Minakuchi Y."/>
            <person name="Suzuki M."/>
            <person name="Kawai-Toyooka H."/>
            <person name="Smith D.R."/>
            <person name="Sparks H."/>
            <person name="Anderson J."/>
            <person name="Bakaric R."/>
            <person name="Luria V."/>
            <person name="Karger A."/>
            <person name="Kirschner M.W."/>
            <person name="Durand P.M."/>
            <person name="Michod R.E."/>
            <person name="Nozaki H."/>
            <person name="Olson B.J."/>
        </authorList>
    </citation>
    <scope>NUCLEOTIDE SEQUENCE [LARGE SCALE GENOMIC DNA]</scope>
    <source>
        <strain evidence="10">NIES-2863</strain>
    </source>
</reference>
<organism evidence="9 10">
    <name type="scientific">Gonium pectorale</name>
    <name type="common">Green alga</name>
    <dbReference type="NCBI Taxonomy" id="33097"/>
    <lineage>
        <taxon>Eukaryota</taxon>
        <taxon>Viridiplantae</taxon>
        <taxon>Chlorophyta</taxon>
        <taxon>core chlorophytes</taxon>
        <taxon>Chlorophyceae</taxon>
        <taxon>CS clade</taxon>
        <taxon>Chlamydomonadales</taxon>
        <taxon>Volvocaceae</taxon>
        <taxon>Gonium</taxon>
    </lineage>
</organism>
<sequence>MGSGASTVKKDDTTVTRVAPAAQPVSEADTGFGDVFVCRVAGNITTPEQLASLEYAVLDLGVKVIMVLGHTKCGAVKAALSGNAFPGFIDMLVDHLDVAIARVDSMSTKAHQAMKEGSADMLDRVVRENVKYQVQRCQRSTIIQEGLNKGSLMLVGAVYDLDNGKINVIITKGSAEEGAPRGR</sequence>
<feature type="binding site" evidence="7">
    <location>
        <position position="70"/>
    </location>
    <ligand>
        <name>Zn(2+)</name>
        <dbReference type="ChEBI" id="CHEBI:29105"/>
    </ligand>
</feature>
<dbReference type="PANTHER" id="PTHR11002:SF76">
    <property type="entry name" value="CARBONIC ANHYDRASE"/>
    <property type="match status" value="1"/>
</dbReference>
<dbReference type="Proteomes" id="UP000075714">
    <property type="component" value="Unassembled WGS sequence"/>
</dbReference>
<keyword evidence="4 7" id="KW-0862">Zinc</keyword>
<dbReference type="GO" id="GO:0004089">
    <property type="term" value="F:carbonate dehydratase activity"/>
    <property type="evidence" value="ECO:0007669"/>
    <property type="project" value="UniProtKB-UniRule"/>
</dbReference>
<comment type="function">
    <text evidence="8">Reversible hydration of carbon dioxide.</text>
</comment>
<evidence type="ECO:0000256" key="8">
    <source>
        <dbReference type="RuleBase" id="RU003956"/>
    </source>
</evidence>
<dbReference type="STRING" id="33097.A0A150GJ47"/>
<dbReference type="SUPFAM" id="SSF53056">
    <property type="entry name" value="beta-carbonic anhydrase, cab"/>
    <property type="match status" value="1"/>
</dbReference>
<dbReference type="PROSITE" id="PS00705">
    <property type="entry name" value="PROK_CO2_ANHYDRASE_2"/>
    <property type="match status" value="1"/>
</dbReference>
<evidence type="ECO:0000256" key="2">
    <source>
        <dbReference type="ARBA" id="ARBA00012925"/>
    </source>
</evidence>
<dbReference type="Gene3D" id="3.40.1050.10">
    <property type="entry name" value="Carbonic anhydrase"/>
    <property type="match status" value="1"/>
</dbReference>
<accession>A0A150GJ47</accession>
<protein>
    <recommendedName>
        <fullName evidence="2 8">Carbonic anhydrase</fullName>
        <ecNumber evidence="2 8">4.2.1.1</ecNumber>
    </recommendedName>
    <alternativeName>
        <fullName evidence="8">Carbonate dehydratase</fullName>
    </alternativeName>
</protein>
<comment type="similarity">
    <text evidence="1 8">Belongs to the beta-class carbonic anhydrase family.</text>
</comment>
<evidence type="ECO:0000256" key="1">
    <source>
        <dbReference type="ARBA" id="ARBA00006217"/>
    </source>
</evidence>